<feature type="region of interest" description="Disordered" evidence="1">
    <location>
        <begin position="74"/>
        <end position="96"/>
    </location>
</feature>
<dbReference type="AlphaFoldDB" id="A0A2P2GPT8"/>
<accession>A0A2P2GPT8</accession>
<proteinExistence type="predicted"/>
<name>A0A2P2GPT8_STREW</name>
<evidence type="ECO:0000313" key="4">
    <source>
        <dbReference type="Proteomes" id="UP000265325"/>
    </source>
</evidence>
<protein>
    <recommendedName>
        <fullName evidence="5">Secreted protein</fullName>
    </recommendedName>
</protein>
<evidence type="ECO:0000256" key="2">
    <source>
        <dbReference type="SAM" id="SignalP"/>
    </source>
</evidence>
<keyword evidence="2" id="KW-0732">Signal</keyword>
<dbReference type="Proteomes" id="UP000265325">
    <property type="component" value="Unassembled WGS sequence"/>
</dbReference>
<feature type="chain" id="PRO_5015198137" description="Secreted protein" evidence="2">
    <location>
        <begin position="21"/>
        <end position="109"/>
    </location>
</feature>
<comment type="caution">
    <text evidence="3">The sequence shown here is derived from an EMBL/GenBank/DDBJ whole genome shotgun (WGS) entry which is preliminary data.</text>
</comment>
<reference evidence="3 4" key="1">
    <citation type="submission" date="2015-05" db="EMBL/GenBank/DDBJ databases">
        <title>Draft Genome assembly of Streptomyces showdoensis.</title>
        <authorList>
            <person name="Thapa K.K."/>
            <person name="Metsa-Ketela M."/>
        </authorList>
    </citation>
    <scope>NUCLEOTIDE SEQUENCE [LARGE SCALE GENOMIC DNA]</scope>
    <source>
        <strain evidence="3 4">ATCC 15227</strain>
    </source>
</reference>
<evidence type="ECO:0000256" key="1">
    <source>
        <dbReference type="SAM" id="MobiDB-lite"/>
    </source>
</evidence>
<organism evidence="3 4">
    <name type="scientific">Streptomyces showdoensis</name>
    <dbReference type="NCBI Taxonomy" id="68268"/>
    <lineage>
        <taxon>Bacteria</taxon>
        <taxon>Bacillati</taxon>
        <taxon>Actinomycetota</taxon>
        <taxon>Actinomycetes</taxon>
        <taxon>Kitasatosporales</taxon>
        <taxon>Streptomycetaceae</taxon>
        <taxon>Streptomyces</taxon>
    </lineage>
</organism>
<feature type="signal peptide" evidence="2">
    <location>
        <begin position="1"/>
        <end position="20"/>
    </location>
</feature>
<dbReference type="InterPro" id="IPR046151">
    <property type="entry name" value="DUF6153"/>
</dbReference>
<evidence type="ECO:0000313" key="3">
    <source>
        <dbReference type="EMBL" id="KKZ73517.1"/>
    </source>
</evidence>
<dbReference type="Pfam" id="PF19650">
    <property type="entry name" value="DUF6153"/>
    <property type="match status" value="1"/>
</dbReference>
<feature type="region of interest" description="Disordered" evidence="1">
    <location>
        <begin position="22"/>
        <end position="47"/>
    </location>
</feature>
<gene>
    <name evidence="3" type="ORF">VO63_12720</name>
</gene>
<dbReference type="EMBL" id="LAQS01000016">
    <property type="protein sequence ID" value="KKZ73517.1"/>
    <property type="molecule type" value="Genomic_DNA"/>
</dbReference>
<evidence type="ECO:0008006" key="5">
    <source>
        <dbReference type="Google" id="ProtNLM"/>
    </source>
</evidence>
<sequence length="109" mass="10974">MLFMLLVAFAVLVHHEAAPAAATPARGMTHAMPSDASSAEEAKAAMGVCPSPGAGHCSAPVVDPPTVAAKALGEADRTRRVSGPSARPVLGATLGRAPPDLSILSQLRI</sequence>
<keyword evidence="4" id="KW-1185">Reference proteome</keyword>